<proteinExistence type="predicted"/>
<keyword evidence="1" id="KW-0812">Transmembrane</keyword>
<gene>
    <name evidence="2" type="ORF">EV214_11145</name>
</gene>
<evidence type="ECO:0000313" key="3">
    <source>
        <dbReference type="Proteomes" id="UP000294919"/>
    </source>
</evidence>
<reference evidence="2 3" key="1">
    <citation type="submission" date="2019-03" db="EMBL/GenBank/DDBJ databases">
        <title>Genomic Encyclopedia of Type Strains, Phase IV (KMG-IV): sequencing the most valuable type-strain genomes for metagenomic binning, comparative biology and taxonomic classification.</title>
        <authorList>
            <person name="Goeker M."/>
        </authorList>
    </citation>
    <scope>NUCLEOTIDE SEQUENCE [LARGE SCALE GENOMIC DNA]</scope>
    <source>
        <strain evidence="2 3">DSM 102940</strain>
    </source>
</reference>
<evidence type="ECO:0000313" key="2">
    <source>
        <dbReference type="EMBL" id="TCO74783.1"/>
    </source>
</evidence>
<dbReference type="RefSeq" id="WP_132245080.1">
    <property type="nucleotide sequence ID" value="NZ_SLWV01000011.1"/>
</dbReference>
<feature type="transmembrane region" description="Helical" evidence="1">
    <location>
        <begin position="146"/>
        <end position="168"/>
    </location>
</feature>
<keyword evidence="1" id="KW-0472">Membrane</keyword>
<name>A0A4R2KM63_9FIRM</name>
<feature type="transmembrane region" description="Helical" evidence="1">
    <location>
        <begin position="97"/>
        <end position="117"/>
    </location>
</feature>
<organism evidence="2 3">
    <name type="scientific">Marinisporobacter balticus</name>
    <dbReference type="NCBI Taxonomy" id="2018667"/>
    <lineage>
        <taxon>Bacteria</taxon>
        <taxon>Bacillati</taxon>
        <taxon>Bacillota</taxon>
        <taxon>Clostridia</taxon>
        <taxon>Peptostreptococcales</taxon>
        <taxon>Thermotaleaceae</taxon>
        <taxon>Marinisporobacter</taxon>
    </lineage>
</organism>
<keyword evidence="1" id="KW-1133">Transmembrane helix</keyword>
<feature type="transmembrane region" description="Helical" evidence="1">
    <location>
        <begin position="225"/>
        <end position="244"/>
    </location>
</feature>
<feature type="transmembrane region" description="Helical" evidence="1">
    <location>
        <begin position="180"/>
        <end position="200"/>
    </location>
</feature>
<comment type="caution">
    <text evidence="2">The sequence shown here is derived from an EMBL/GenBank/DDBJ whole genome shotgun (WGS) entry which is preliminary data.</text>
</comment>
<dbReference type="OrthoDB" id="2042447at2"/>
<dbReference type="Proteomes" id="UP000294919">
    <property type="component" value="Unassembled WGS sequence"/>
</dbReference>
<sequence length="250" mass="28566">MLKIIKYEWMHRFKFFLAGFVVCILLNIELVRNIINKNQGHQGTILYVGILIALAFAFGIGLGIDHIRRMYKSLFTEEGYFLFTTPLSGYGILGGKLITIILECLGITFLGGILFFIDYKILLNRFPEIEITSEIPAEIVINLFKFFMLILFGYITLLLMIYLAMVLARSIFSAVRYGKLLSFIFFIMIAQVVGKITSYIGKATETVVYVEMYGDAHFPTVTNEYFLLQICIVGALFMITGYLIDRKINI</sequence>
<protein>
    <recommendedName>
        <fullName evidence="4">ABC-2 family transporter</fullName>
    </recommendedName>
</protein>
<keyword evidence="3" id="KW-1185">Reference proteome</keyword>
<feature type="transmembrane region" description="Helical" evidence="1">
    <location>
        <begin position="43"/>
        <end position="64"/>
    </location>
</feature>
<dbReference type="EMBL" id="SLWV01000011">
    <property type="protein sequence ID" value="TCO74783.1"/>
    <property type="molecule type" value="Genomic_DNA"/>
</dbReference>
<dbReference type="AlphaFoldDB" id="A0A4R2KM63"/>
<evidence type="ECO:0000256" key="1">
    <source>
        <dbReference type="SAM" id="Phobius"/>
    </source>
</evidence>
<evidence type="ECO:0008006" key="4">
    <source>
        <dbReference type="Google" id="ProtNLM"/>
    </source>
</evidence>
<accession>A0A4R2KM63</accession>